<dbReference type="AlphaFoldDB" id="A0A382MYF7"/>
<reference evidence="1" key="1">
    <citation type="submission" date="2018-05" db="EMBL/GenBank/DDBJ databases">
        <authorList>
            <person name="Lanie J.A."/>
            <person name="Ng W.-L."/>
            <person name="Kazmierczak K.M."/>
            <person name="Andrzejewski T.M."/>
            <person name="Davidsen T.M."/>
            <person name="Wayne K.J."/>
            <person name="Tettelin H."/>
            <person name="Glass J.I."/>
            <person name="Rusch D."/>
            <person name="Podicherti R."/>
            <person name="Tsui H.-C.T."/>
            <person name="Winkler M.E."/>
        </authorList>
    </citation>
    <scope>NUCLEOTIDE SEQUENCE</scope>
</reference>
<accession>A0A382MYF7</accession>
<dbReference type="EMBL" id="UINC01096560">
    <property type="protein sequence ID" value="SVC53550.1"/>
    <property type="molecule type" value="Genomic_DNA"/>
</dbReference>
<gene>
    <name evidence="1" type="ORF">METZ01_LOCUS306404</name>
</gene>
<proteinExistence type="predicted"/>
<protein>
    <submittedName>
        <fullName evidence="1">Uncharacterized protein</fullName>
    </submittedName>
</protein>
<sequence>FGKEVLCLIDFTKKGFVTVLSPAYTESTDKGKLYQSFSHPPVFYTTHCLDRFSERTDTTENCIIALDALAREALLSYGEHEGYLACSEGVFACEVENDRLIVKTFITFGMLTQEQIRKFYGPGMISSFPEEYFADVADDSDFILSEELPQLRD</sequence>
<name>A0A382MYF7_9ZZZZ</name>
<evidence type="ECO:0000313" key="1">
    <source>
        <dbReference type="EMBL" id="SVC53550.1"/>
    </source>
</evidence>
<feature type="non-terminal residue" evidence="1">
    <location>
        <position position="1"/>
    </location>
</feature>
<organism evidence="1">
    <name type="scientific">marine metagenome</name>
    <dbReference type="NCBI Taxonomy" id="408172"/>
    <lineage>
        <taxon>unclassified sequences</taxon>
        <taxon>metagenomes</taxon>
        <taxon>ecological metagenomes</taxon>
    </lineage>
</organism>